<name>A0A0U5GGJ8_ASPCI</name>
<dbReference type="EMBL" id="CDMC01000023">
    <property type="protein sequence ID" value="CEL11131.1"/>
    <property type="molecule type" value="Genomic_DNA"/>
</dbReference>
<keyword evidence="2" id="KW-1185">Reference proteome</keyword>
<organism evidence="1 2">
    <name type="scientific">Aspergillus calidoustus</name>
    <dbReference type="NCBI Taxonomy" id="454130"/>
    <lineage>
        <taxon>Eukaryota</taxon>
        <taxon>Fungi</taxon>
        <taxon>Dikarya</taxon>
        <taxon>Ascomycota</taxon>
        <taxon>Pezizomycotina</taxon>
        <taxon>Eurotiomycetes</taxon>
        <taxon>Eurotiomycetidae</taxon>
        <taxon>Eurotiales</taxon>
        <taxon>Aspergillaceae</taxon>
        <taxon>Aspergillus</taxon>
        <taxon>Aspergillus subgen. Nidulantes</taxon>
    </lineage>
</organism>
<reference evidence="2" key="1">
    <citation type="journal article" date="2016" name="Genome Announc.">
        <title>Draft genome sequences of fungus Aspergillus calidoustus.</title>
        <authorList>
            <person name="Horn F."/>
            <person name="Linde J."/>
            <person name="Mattern D.J."/>
            <person name="Walther G."/>
            <person name="Guthke R."/>
            <person name="Scherlach K."/>
            <person name="Martin K."/>
            <person name="Brakhage A.A."/>
            <person name="Petzke L."/>
            <person name="Valiante V."/>
        </authorList>
    </citation>
    <scope>NUCLEOTIDE SEQUENCE [LARGE SCALE GENOMIC DNA]</scope>
    <source>
        <strain evidence="2">SF006504</strain>
    </source>
</reference>
<evidence type="ECO:0000313" key="2">
    <source>
        <dbReference type="Proteomes" id="UP000054771"/>
    </source>
</evidence>
<evidence type="ECO:0000313" key="1">
    <source>
        <dbReference type="EMBL" id="CEL11131.1"/>
    </source>
</evidence>
<dbReference type="Proteomes" id="UP000054771">
    <property type="component" value="Unassembled WGS sequence"/>
</dbReference>
<accession>A0A0U5GGJ8</accession>
<dbReference type="STRING" id="454130.A0A0U5GGJ8"/>
<proteinExistence type="predicted"/>
<dbReference type="AlphaFoldDB" id="A0A0U5GGJ8"/>
<sequence length="159" mass="17706">MLARSTSSMSGSNDGVALFTRMLGQTTILYLHHTLELSAYDFDAVGLVFAIEYDETAFQAAQEMISLAKTLGQLNSFKIHPFTSIPLALCAAFLNTHRDPNTRFYTKLHEMFQALRHVKIANSLGGKILEIFQLLRYHTQTSENPSSGIAIENVPPSNR</sequence>
<gene>
    <name evidence="1" type="ORF">ASPCAL14237</name>
</gene>
<protein>
    <submittedName>
        <fullName evidence="1">Uncharacterized protein</fullName>
    </submittedName>
</protein>